<dbReference type="EMBL" id="CAJNNW010018823">
    <property type="protein sequence ID" value="CAE8663535.1"/>
    <property type="molecule type" value="Genomic_DNA"/>
</dbReference>
<feature type="non-terminal residue" evidence="1">
    <location>
        <position position="1"/>
    </location>
</feature>
<proteinExistence type="predicted"/>
<comment type="caution">
    <text evidence="1">The sequence shown here is derived from an EMBL/GenBank/DDBJ whole genome shotgun (WGS) entry which is preliminary data.</text>
</comment>
<organism evidence="1 2">
    <name type="scientific">Polarella glacialis</name>
    <name type="common">Dinoflagellate</name>
    <dbReference type="NCBI Taxonomy" id="89957"/>
    <lineage>
        <taxon>Eukaryota</taxon>
        <taxon>Sar</taxon>
        <taxon>Alveolata</taxon>
        <taxon>Dinophyceae</taxon>
        <taxon>Suessiales</taxon>
        <taxon>Suessiaceae</taxon>
        <taxon>Polarella</taxon>
    </lineage>
</organism>
<protein>
    <submittedName>
        <fullName evidence="1">Uncharacterized protein</fullName>
    </submittedName>
</protein>
<reference evidence="1" key="1">
    <citation type="submission" date="2021-02" db="EMBL/GenBank/DDBJ databases">
        <authorList>
            <person name="Dougan E. K."/>
            <person name="Rhodes N."/>
            <person name="Thang M."/>
            <person name="Chan C."/>
        </authorList>
    </citation>
    <scope>NUCLEOTIDE SEQUENCE</scope>
</reference>
<evidence type="ECO:0000313" key="1">
    <source>
        <dbReference type="EMBL" id="CAE8663535.1"/>
    </source>
</evidence>
<accession>A0A813J3Q9</accession>
<evidence type="ECO:0000313" key="2">
    <source>
        <dbReference type="Proteomes" id="UP000626109"/>
    </source>
</evidence>
<dbReference type="Proteomes" id="UP000626109">
    <property type="component" value="Unassembled WGS sequence"/>
</dbReference>
<sequence length="56" mass="5991">LHWGQGAGQNKAADSESSRVLVGRQATWWSFTRGCLGANETAPLFVASHELCGSFP</sequence>
<feature type="non-terminal residue" evidence="1">
    <location>
        <position position="56"/>
    </location>
</feature>
<name>A0A813J3Q9_POLGL</name>
<dbReference type="AlphaFoldDB" id="A0A813J3Q9"/>
<gene>
    <name evidence="1" type="ORF">PGLA2088_LOCUS15287</name>
</gene>